<evidence type="ECO:0000256" key="5">
    <source>
        <dbReference type="ARBA" id="ARBA00022664"/>
    </source>
</evidence>
<dbReference type="AlphaFoldDB" id="A0A6V8QSC2"/>
<accession>A0A6V8QSC2</accession>
<keyword evidence="7" id="KW-0539">Nucleus</keyword>
<feature type="compositionally biased region" description="Acidic residues" evidence="8">
    <location>
        <begin position="146"/>
        <end position="159"/>
    </location>
</feature>
<feature type="region of interest" description="Disordered" evidence="8">
    <location>
        <begin position="33"/>
        <end position="55"/>
    </location>
</feature>
<dbReference type="EMBL" id="BLZH01000005">
    <property type="protein sequence ID" value="GFP55481.1"/>
    <property type="molecule type" value="Genomic_DNA"/>
</dbReference>
<dbReference type="GO" id="GO:0008380">
    <property type="term" value="P:RNA splicing"/>
    <property type="evidence" value="ECO:0007669"/>
    <property type="project" value="UniProtKB-KW"/>
</dbReference>
<evidence type="ECO:0000313" key="11">
    <source>
        <dbReference type="Proteomes" id="UP000517252"/>
    </source>
</evidence>
<keyword evidence="5" id="KW-0507">mRNA processing</keyword>
<dbReference type="InterPro" id="IPR013957">
    <property type="entry name" value="SNRNP27"/>
</dbReference>
<protein>
    <submittedName>
        <fullName evidence="10">U4/U6.U5 tri-snRNP-associated protein 3-like protein C162.01c</fullName>
    </submittedName>
</protein>
<evidence type="ECO:0000256" key="6">
    <source>
        <dbReference type="ARBA" id="ARBA00023187"/>
    </source>
</evidence>
<dbReference type="Proteomes" id="UP000517252">
    <property type="component" value="Unassembled WGS sequence"/>
</dbReference>
<evidence type="ECO:0000256" key="2">
    <source>
        <dbReference type="ARBA" id="ARBA00004123"/>
    </source>
</evidence>
<evidence type="ECO:0000256" key="1">
    <source>
        <dbReference type="ARBA" id="ARBA00003632"/>
    </source>
</evidence>
<feature type="region of interest" description="Disordered" evidence="8">
    <location>
        <begin position="105"/>
        <end position="159"/>
    </location>
</feature>
<reference evidence="10 11" key="1">
    <citation type="submission" date="2020-07" db="EMBL/GenBank/DDBJ databases">
        <title>Trichoderma asperellum IC-1 whole genome shotgun sequence.</title>
        <authorList>
            <person name="Kanamasa S."/>
            <person name="Takahashi H."/>
        </authorList>
    </citation>
    <scope>NUCLEOTIDE SEQUENCE [LARGE SCALE GENOMIC DNA]</scope>
    <source>
        <strain evidence="10 11">IC-1</strain>
    </source>
</reference>
<evidence type="ECO:0000256" key="3">
    <source>
        <dbReference type="ARBA" id="ARBA00008218"/>
    </source>
</evidence>
<comment type="subunit">
    <text evidence="4">Part of a tri-snRNP complex.</text>
</comment>
<sequence>MSDSRRTLLETETGTVTEIASAAGTIEIEERAVTATEDETAEPTDHDHETDATTRTIAPCHLITTDEIVGETETEAAEIGAEDETGIDERALTGMTTEMIVMAITETEDPQSDAAKRTGTRSPSPRRDRDSRRNATPSSPSRMEQDDYDDDIEVEGQDDDGLAAMQAMMGFGGFGTTKGKKVAGNNAGGVRKEKKSEYRQYMNRQGGFNRPLSPSR</sequence>
<keyword evidence="6" id="KW-0508">mRNA splicing</keyword>
<comment type="caution">
    <text evidence="10">The sequence shown here is derived from an EMBL/GenBank/DDBJ whole genome shotgun (WGS) entry which is preliminary data.</text>
</comment>
<comment type="subcellular location">
    <subcellularLocation>
        <location evidence="2">Nucleus</location>
    </subcellularLocation>
</comment>
<evidence type="ECO:0000256" key="8">
    <source>
        <dbReference type="SAM" id="MobiDB-lite"/>
    </source>
</evidence>
<evidence type="ECO:0000259" key="9">
    <source>
        <dbReference type="Pfam" id="PF08648"/>
    </source>
</evidence>
<proteinExistence type="inferred from homology"/>
<dbReference type="PANTHER" id="PTHR31077">
    <property type="entry name" value="U4/U6.U5 SMALL NUCLEAR RIBONUCLEOPROTEIN 27 KDA PROTEIN"/>
    <property type="match status" value="1"/>
</dbReference>
<feature type="compositionally biased region" description="Basic and acidic residues" evidence="8">
    <location>
        <begin position="43"/>
        <end position="52"/>
    </location>
</feature>
<gene>
    <name evidence="10" type="ORF">TASIC1_0005033900</name>
</gene>
<feature type="region of interest" description="Disordered" evidence="8">
    <location>
        <begin position="174"/>
        <end position="195"/>
    </location>
</feature>
<evidence type="ECO:0000313" key="10">
    <source>
        <dbReference type="EMBL" id="GFP55481.1"/>
    </source>
</evidence>
<evidence type="ECO:0000256" key="7">
    <source>
        <dbReference type="ARBA" id="ARBA00023242"/>
    </source>
</evidence>
<dbReference type="PANTHER" id="PTHR31077:SF1">
    <property type="entry name" value="U4_U6.U5 SMALL NUCLEAR RIBONUCLEOPROTEIN 27 KDA PROTEIN"/>
    <property type="match status" value="1"/>
</dbReference>
<dbReference type="GO" id="GO:0006397">
    <property type="term" value="P:mRNA processing"/>
    <property type="evidence" value="ECO:0007669"/>
    <property type="project" value="UniProtKB-KW"/>
</dbReference>
<feature type="domain" description="U4/U6.U5 small nuclear ribonucleoprotein 27kDa protein" evidence="9">
    <location>
        <begin position="163"/>
        <end position="214"/>
    </location>
</feature>
<comment type="function">
    <text evidence="1">May play a role in mRNA splicing.</text>
</comment>
<dbReference type="Pfam" id="PF08648">
    <property type="entry name" value="SNRNP27"/>
    <property type="match status" value="1"/>
</dbReference>
<evidence type="ECO:0000256" key="4">
    <source>
        <dbReference type="ARBA" id="ARBA00011825"/>
    </source>
</evidence>
<dbReference type="OrthoDB" id="21368at2759"/>
<dbReference type="GO" id="GO:0071011">
    <property type="term" value="C:precatalytic spliceosome"/>
    <property type="evidence" value="ECO:0007669"/>
    <property type="project" value="TreeGrafter"/>
</dbReference>
<organism evidence="10 11">
    <name type="scientific">Trichoderma asperellum</name>
    <name type="common">Filamentous fungus</name>
    <dbReference type="NCBI Taxonomy" id="101201"/>
    <lineage>
        <taxon>Eukaryota</taxon>
        <taxon>Fungi</taxon>
        <taxon>Dikarya</taxon>
        <taxon>Ascomycota</taxon>
        <taxon>Pezizomycotina</taxon>
        <taxon>Sordariomycetes</taxon>
        <taxon>Hypocreomycetidae</taxon>
        <taxon>Hypocreales</taxon>
        <taxon>Hypocreaceae</taxon>
        <taxon>Trichoderma</taxon>
    </lineage>
</organism>
<name>A0A6V8QSC2_TRIAP</name>
<comment type="similarity">
    <text evidence="3">Belongs to the SNUT3 family.</text>
</comment>